<comment type="caution">
    <text evidence="2">The sequence shown here is derived from an EMBL/GenBank/DDBJ whole genome shotgun (WGS) entry which is preliminary data.</text>
</comment>
<sequence length="77" mass="8812">MFVRGAEPSPVPPSGSGRVTELRVWHSSRRAWRHVKISMCMWLVQQRETDSNCIPDDNNQLGRYPESVETDGLKIES</sequence>
<name>A0ABQ9D951_9PASS</name>
<accession>A0ABQ9D951</accession>
<keyword evidence="3" id="KW-1185">Reference proteome</keyword>
<organism evidence="2 3">
    <name type="scientific">Willisornis vidua</name>
    <name type="common">Xingu scale-backed antbird</name>
    <dbReference type="NCBI Taxonomy" id="1566151"/>
    <lineage>
        <taxon>Eukaryota</taxon>
        <taxon>Metazoa</taxon>
        <taxon>Chordata</taxon>
        <taxon>Craniata</taxon>
        <taxon>Vertebrata</taxon>
        <taxon>Euteleostomi</taxon>
        <taxon>Archelosauria</taxon>
        <taxon>Archosauria</taxon>
        <taxon>Dinosauria</taxon>
        <taxon>Saurischia</taxon>
        <taxon>Theropoda</taxon>
        <taxon>Coelurosauria</taxon>
        <taxon>Aves</taxon>
        <taxon>Neognathae</taxon>
        <taxon>Neoaves</taxon>
        <taxon>Telluraves</taxon>
        <taxon>Australaves</taxon>
        <taxon>Passeriformes</taxon>
        <taxon>Thamnophilidae</taxon>
        <taxon>Willisornis</taxon>
    </lineage>
</organism>
<evidence type="ECO:0000256" key="1">
    <source>
        <dbReference type="SAM" id="MobiDB-lite"/>
    </source>
</evidence>
<evidence type="ECO:0000313" key="2">
    <source>
        <dbReference type="EMBL" id="KAJ7416641.1"/>
    </source>
</evidence>
<evidence type="ECO:0000313" key="3">
    <source>
        <dbReference type="Proteomes" id="UP001145742"/>
    </source>
</evidence>
<dbReference type="Proteomes" id="UP001145742">
    <property type="component" value="Unassembled WGS sequence"/>
</dbReference>
<gene>
    <name evidence="2" type="ORF">WISP_69734</name>
</gene>
<proteinExistence type="predicted"/>
<reference evidence="2" key="1">
    <citation type="submission" date="2019-10" db="EMBL/GenBank/DDBJ databases">
        <authorList>
            <person name="Soares A.E.R."/>
            <person name="Aleixo A."/>
            <person name="Schneider P."/>
            <person name="Miyaki C.Y."/>
            <person name="Schneider M.P."/>
            <person name="Mello C."/>
            <person name="Vasconcelos A.T.R."/>
        </authorList>
    </citation>
    <scope>NUCLEOTIDE SEQUENCE</scope>
    <source>
        <tissue evidence="2">Muscle</tissue>
    </source>
</reference>
<feature type="region of interest" description="Disordered" evidence="1">
    <location>
        <begin position="51"/>
        <end position="77"/>
    </location>
</feature>
<protein>
    <submittedName>
        <fullName evidence="2">Uncharacterized protein</fullName>
    </submittedName>
</protein>
<dbReference type="EMBL" id="WHWB01033821">
    <property type="protein sequence ID" value="KAJ7416641.1"/>
    <property type="molecule type" value="Genomic_DNA"/>
</dbReference>